<gene>
    <name evidence="1" type="ORF">RCOM_1045310</name>
</gene>
<protein>
    <submittedName>
        <fullName evidence="1">Uncharacterized protein</fullName>
    </submittedName>
</protein>
<keyword evidence="2" id="KW-1185">Reference proteome</keyword>
<dbReference type="EMBL" id="EQ973917">
    <property type="protein sequence ID" value="EEF38939.1"/>
    <property type="molecule type" value="Genomic_DNA"/>
</dbReference>
<evidence type="ECO:0000313" key="2">
    <source>
        <dbReference type="Proteomes" id="UP000008311"/>
    </source>
</evidence>
<evidence type="ECO:0000313" key="1">
    <source>
        <dbReference type="EMBL" id="EEF38939.1"/>
    </source>
</evidence>
<name>B9SBW1_RICCO</name>
<proteinExistence type="predicted"/>
<dbReference type="AlphaFoldDB" id="B9SBW1"/>
<accession>B9SBW1</accession>
<organism evidence="1 2">
    <name type="scientific">Ricinus communis</name>
    <name type="common">Castor bean</name>
    <dbReference type="NCBI Taxonomy" id="3988"/>
    <lineage>
        <taxon>Eukaryota</taxon>
        <taxon>Viridiplantae</taxon>
        <taxon>Streptophyta</taxon>
        <taxon>Embryophyta</taxon>
        <taxon>Tracheophyta</taxon>
        <taxon>Spermatophyta</taxon>
        <taxon>Magnoliopsida</taxon>
        <taxon>eudicotyledons</taxon>
        <taxon>Gunneridae</taxon>
        <taxon>Pentapetalae</taxon>
        <taxon>rosids</taxon>
        <taxon>fabids</taxon>
        <taxon>Malpighiales</taxon>
        <taxon>Euphorbiaceae</taxon>
        <taxon>Acalyphoideae</taxon>
        <taxon>Acalypheae</taxon>
        <taxon>Ricinus</taxon>
    </lineage>
</organism>
<dbReference type="InParanoid" id="B9SBW1"/>
<sequence>MFCLPGIGDPLIQQFVRASFTNLLYRIELFPTSATTSEQDMATWPWDTRTELYFLWTRVGNAELTEPLVELDEVEMHMGRWNK</sequence>
<dbReference type="Proteomes" id="UP000008311">
    <property type="component" value="Unassembled WGS sequence"/>
</dbReference>
<reference evidence="2" key="1">
    <citation type="journal article" date="2010" name="Nat. Biotechnol.">
        <title>Draft genome sequence of the oilseed species Ricinus communis.</title>
        <authorList>
            <person name="Chan A.P."/>
            <person name="Crabtree J."/>
            <person name="Zhao Q."/>
            <person name="Lorenzi H."/>
            <person name="Orvis J."/>
            <person name="Puiu D."/>
            <person name="Melake-Berhan A."/>
            <person name="Jones K.M."/>
            <person name="Redman J."/>
            <person name="Chen G."/>
            <person name="Cahoon E.B."/>
            <person name="Gedil M."/>
            <person name="Stanke M."/>
            <person name="Haas B.J."/>
            <person name="Wortman J.R."/>
            <person name="Fraser-Liggett C.M."/>
            <person name="Ravel J."/>
            <person name="Rabinowicz P.D."/>
        </authorList>
    </citation>
    <scope>NUCLEOTIDE SEQUENCE [LARGE SCALE GENOMIC DNA]</scope>
    <source>
        <strain evidence="2">cv. Hale</strain>
    </source>
</reference>